<keyword evidence="5" id="KW-1185">Reference proteome</keyword>
<dbReference type="InterPro" id="IPR045886">
    <property type="entry name" value="ThiF/MoeB/HesA"/>
</dbReference>
<evidence type="ECO:0000259" key="2">
    <source>
        <dbReference type="Pfam" id="PF00899"/>
    </source>
</evidence>
<name>A0A1W2ARW5_9FIRM</name>
<feature type="domain" description="THIF-type NAD/FAD binding fold" evidence="2">
    <location>
        <begin position="306"/>
        <end position="472"/>
    </location>
</feature>
<evidence type="ECO:0000313" key="5">
    <source>
        <dbReference type="Proteomes" id="UP000192790"/>
    </source>
</evidence>
<organism evidence="4 5">
    <name type="scientific">Papillibacter cinnamivorans DSM 12816</name>
    <dbReference type="NCBI Taxonomy" id="1122930"/>
    <lineage>
        <taxon>Bacteria</taxon>
        <taxon>Bacillati</taxon>
        <taxon>Bacillota</taxon>
        <taxon>Clostridia</taxon>
        <taxon>Eubacteriales</taxon>
        <taxon>Oscillospiraceae</taxon>
        <taxon>Papillibacter</taxon>
    </lineage>
</organism>
<dbReference type="CDD" id="cd01483">
    <property type="entry name" value="E1_enzyme_family"/>
    <property type="match status" value="1"/>
</dbReference>
<dbReference type="GO" id="GO:0016779">
    <property type="term" value="F:nucleotidyltransferase activity"/>
    <property type="evidence" value="ECO:0007669"/>
    <property type="project" value="UniProtKB-KW"/>
</dbReference>
<keyword evidence="1" id="KW-1133">Transmembrane helix</keyword>
<dbReference type="InterPro" id="IPR000594">
    <property type="entry name" value="ThiF_NAD_FAD-bd"/>
</dbReference>
<gene>
    <name evidence="4" type="ORF">SAMN02745168_1906</name>
</gene>
<dbReference type="SUPFAM" id="SSF69572">
    <property type="entry name" value="Activating enzymes of the ubiquitin-like proteins"/>
    <property type="match status" value="1"/>
</dbReference>
<keyword evidence="4" id="KW-0548">Nucleotidyltransferase</keyword>
<dbReference type="InterPro" id="IPR032701">
    <property type="entry name" value="Prok-E2_B_dom"/>
</dbReference>
<dbReference type="OrthoDB" id="4088010at2"/>
<dbReference type="PANTHER" id="PTHR43267:SF1">
    <property type="entry name" value="TRNA THREONYLCARBAMOYLADENOSINE DEHYDRATASE"/>
    <property type="match status" value="1"/>
</dbReference>
<dbReference type="GO" id="GO:0061504">
    <property type="term" value="P:cyclic threonylcarbamoyladenosine biosynthetic process"/>
    <property type="evidence" value="ECO:0007669"/>
    <property type="project" value="TreeGrafter"/>
</dbReference>
<proteinExistence type="predicted"/>
<dbReference type="AlphaFoldDB" id="A0A1W2ARW5"/>
<keyword evidence="4" id="KW-0808">Transferase</keyword>
<dbReference type="InterPro" id="IPR035985">
    <property type="entry name" value="Ubiquitin-activating_enz"/>
</dbReference>
<dbReference type="STRING" id="1122930.SAMN02745168_1906"/>
<dbReference type="Pfam" id="PF14461">
    <property type="entry name" value="Prok-E2_B"/>
    <property type="match status" value="1"/>
</dbReference>
<dbReference type="Gene3D" id="3.40.50.720">
    <property type="entry name" value="NAD(P)-binding Rossmann-like Domain"/>
    <property type="match status" value="1"/>
</dbReference>
<dbReference type="GO" id="GO:0008641">
    <property type="term" value="F:ubiquitin-like modifier activating enzyme activity"/>
    <property type="evidence" value="ECO:0007669"/>
    <property type="project" value="InterPro"/>
</dbReference>
<sequence>MVDLEKVIRDVNIKQGLSFQPSSHPTEDGNSYVACYSGHYLSYGEITIAFEASFPYALPDIFIKNTSKPHVHVTPAGKICLTDESALLLDINRPEQLVIDCLDRVAQILSILPGTDLYQEELKKEFLSYWGIYTPGIIYFSILQIPKKEGFIQEFPLFKYGKSLLLANSTDDANRYICETLGLDSTAAVDSPEEYALVIGLKQGCAFPSPFKQHNWFSVMHYIRDNTDAQISHEFFKLMNARVKNKIINIIFISPGADGNILFGVVVGFSNRRKTPMKSSIKTSVMQINLLREDRDYLLARGGSALSLTDKRVLLLGCGSVGGYLANNLCQMGITQIDLLDKDTFKSENVYRHFMGYDALRRPSSKSKADLLRGVLSDKYPDVDIDSMNYQDRSVEAVILSNPERLSQYDLVISALGEPTINLAINKALVENNIPTPFIVCFNEPYGIGGHVITTNLSQKSCLRCYYSDFLEGTLRPFRGSLVAPNQNFKKSLSGCSSTFVPYSALDSQQTAIHAAHKAVDILTGKLNRNNFFTWRGDSSLLLSQGYEVSDFYNSENPSDEITNPKCPVCQRRHSVS</sequence>
<feature type="domain" description="Prokaryotic E2 family B" evidence="3">
    <location>
        <begin position="45"/>
        <end position="133"/>
    </location>
</feature>
<keyword evidence="1" id="KW-0472">Membrane</keyword>
<dbReference type="RefSeq" id="WP_084234582.1">
    <property type="nucleotide sequence ID" value="NZ_FWXW01000004.1"/>
</dbReference>
<evidence type="ECO:0000313" key="4">
    <source>
        <dbReference type="EMBL" id="SMC63262.1"/>
    </source>
</evidence>
<dbReference type="PANTHER" id="PTHR43267">
    <property type="entry name" value="TRNA THREONYLCARBAMOYLADENOSINE DEHYDRATASE"/>
    <property type="match status" value="1"/>
</dbReference>
<dbReference type="Proteomes" id="UP000192790">
    <property type="component" value="Unassembled WGS sequence"/>
</dbReference>
<dbReference type="EMBL" id="FWXW01000004">
    <property type="protein sequence ID" value="SMC63262.1"/>
    <property type="molecule type" value="Genomic_DNA"/>
</dbReference>
<accession>A0A1W2ARW5</accession>
<evidence type="ECO:0000256" key="1">
    <source>
        <dbReference type="SAM" id="Phobius"/>
    </source>
</evidence>
<feature type="transmembrane region" description="Helical" evidence="1">
    <location>
        <begin position="247"/>
        <end position="269"/>
    </location>
</feature>
<dbReference type="GO" id="GO:0061503">
    <property type="term" value="F:tRNA threonylcarbamoyladenosine dehydratase"/>
    <property type="evidence" value="ECO:0007669"/>
    <property type="project" value="TreeGrafter"/>
</dbReference>
<protein>
    <submittedName>
        <fullName evidence="4">Molybdopterin or thiamine biosynthesis adenylyltransferase</fullName>
    </submittedName>
</protein>
<dbReference type="Pfam" id="PF00899">
    <property type="entry name" value="ThiF"/>
    <property type="match status" value="1"/>
</dbReference>
<evidence type="ECO:0000259" key="3">
    <source>
        <dbReference type="Pfam" id="PF14461"/>
    </source>
</evidence>
<keyword evidence="1" id="KW-0812">Transmembrane</keyword>
<reference evidence="4 5" key="1">
    <citation type="submission" date="2017-04" db="EMBL/GenBank/DDBJ databases">
        <authorList>
            <person name="Afonso C.L."/>
            <person name="Miller P.J."/>
            <person name="Scott M.A."/>
            <person name="Spackman E."/>
            <person name="Goraichik I."/>
            <person name="Dimitrov K.M."/>
            <person name="Suarez D.L."/>
            <person name="Swayne D.E."/>
        </authorList>
    </citation>
    <scope>NUCLEOTIDE SEQUENCE [LARGE SCALE GENOMIC DNA]</scope>
    <source>
        <strain evidence="4 5">DSM 12816</strain>
    </source>
</reference>